<gene>
    <name evidence="1" type="ORF">ALQ84_02710</name>
</gene>
<organism evidence="1 2">
    <name type="scientific">Pseudomonas caricapapayae</name>
    <dbReference type="NCBI Taxonomy" id="46678"/>
    <lineage>
        <taxon>Bacteria</taxon>
        <taxon>Pseudomonadati</taxon>
        <taxon>Pseudomonadota</taxon>
        <taxon>Gammaproteobacteria</taxon>
        <taxon>Pseudomonadales</taxon>
        <taxon>Pseudomonadaceae</taxon>
        <taxon>Pseudomonas</taxon>
    </lineage>
</organism>
<dbReference type="EMBL" id="RBOC01000053">
    <property type="protein sequence ID" value="RMM12090.1"/>
    <property type="molecule type" value="Genomic_DNA"/>
</dbReference>
<evidence type="ECO:0000313" key="1">
    <source>
        <dbReference type="EMBL" id="RMM12090.1"/>
    </source>
</evidence>
<protein>
    <submittedName>
        <fullName evidence="1">Ymc-like protein</fullName>
    </submittedName>
</protein>
<sequence length="327" mass="37742">MHHIQSFPLLFEILYKILRLKSQKTISNLLIFWCPMRPVEVFERFNLIWNDTLPHARFRQIQLMKEQLPKEHWELVDSMLDAKLSNVEDNPQATVVFLIHGIQTDGAWHNLVEKELGSLPHTNVEGLGYDFVSGLQLASPVRGTPIHKIAQSIREAKSLEPNAQFMVIAHSFGSYILSRILATSTDIRFRRIILCGCIIPTNYPWGLYTKEMEKRSILNDVGTRDFYPILATVASFGYGSSGRKGFQVPYVKDRYFDYAHSDFFESQNNHIAKYWKPFIANGDIVESEWDQKKPKLTNTINMLTHPWIGRSLFYTVIIGAVAAYCVW</sequence>
<comment type="caution">
    <text evidence="1">The sequence shown here is derived from an EMBL/GenBank/DDBJ whole genome shotgun (WGS) entry which is preliminary data.</text>
</comment>
<dbReference type="Proteomes" id="UP000278587">
    <property type="component" value="Unassembled WGS sequence"/>
</dbReference>
<proteinExistence type="predicted"/>
<reference evidence="1 2" key="1">
    <citation type="submission" date="2018-08" db="EMBL/GenBank/DDBJ databases">
        <title>Recombination of ecologically and evolutionarily significant loci maintains genetic cohesion in the Pseudomonas syringae species complex.</title>
        <authorList>
            <person name="Dillon M."/>
            <person name="Thakur S."/>
            <person name="Almeida R.N.D."/>
            <person name="Weir B.S."/>
            <person name="Guttman D.S."/>
        </authorList>
    </citation>
    <scope>NUCLEOTIDE SEQUENCE [LARGE SCALE GENOMIC DNA]</scope>
    <source>
        <strain evidence="1 2">ICMP 4086</strain>
    </source>
</reference>
<dbReference type="SUPFAM" id="SSF53474">
    <property type="entry name" value="alpha/beta-Hydrolases"/>
    <property type="match status" value="1"/>
</dbReference>
<evidence type="ECO:0000313" key="2">
    <source>
        <dbReference type="Proteomes" id="UP000278587"/>
    </source>
</evidence>
<dbReference type="AlphaFoldDB" id="A0A0P9MAV7"/>
<dbReference type="InterPro" id="IPR029058">
    <property type="entry name" value="AB_hydrolase_fold"/>
</dbReference>
<name>A0A0P9MAV7_9PSED</name>
<accession>A0A0P9MAV7</accession>
<dbReference type="Gene3D" id="3.40.50.1820">
    <property type="entry name" value="alpha/beta hydrolase"/>
    <property type="match status" value="1"/>
</dbReference>